<dbReference type="Gene3D" id="3.30.565.10">
    <property type="entry name" value="Histidine kinase-like ATPase, C-terminal domain"/>
    <property type="match status" value="1"/>
</dbReference>
<sequence>MTNFLDILITIFLLFIAIMNLATLKFTKKETICIIIATLIIAVPVGLFLSYLSIIPIDIAFMFFIYKKHEKIIVSILLPLLATIISVVSDYIVSCINIYVFNIDINYSYNNITYIFSLIATVFVILIISRAVRCFIDKKLKVINFELTKKFSLIIILSLIVTLMIFYINIMLGGKLGFTNEILKLNGIIFFIYCIFFCIIMYVLFKSITKEMEIQNKQAHFESLQKYTENLENLYSEMRVFKHDYVNIISSMIGYMDDNDMEGLKNHFTKNIVPLSTEIGRSKSKIDLLKNIKIPEIKGILSSKLIRAQEIGIDVDIDVAEPILKVYMGIIDIVRALGILLDNAIEAAEKCPSPMIKVGIIKKEYSLEVIIINSCLDDVPPIYKLNKKGYSTKGENRGVGLSNLKLILDKYDNIFLDTIVENNTFFQRMNIESPA</sequence>
<dbReference type="Pfam" id="PF14501">
    <property type="entry name" value="HATPase_c_5"/>
    <property type="match status" value="1"/>
</dbReference>
<feature type="transmembrane region" description="Helical" evidence="1">
    <location>
        <begin position="153"/>
        <end position="173"/>
    </location>
</feature>
<feature type="transmembrane region" description="Helical" evidence="1">
    <location>
        <begin position="32"/>
        <end position="65"/>
    </location>
</feature>
<dbReference type="Proteomes" id="UP000663802">
    <property type="component" value="Unassembled WGS sequence"/>
</dbReference>
<evidence type="ECO:0000259" key="2">
    <source>
        <dbReference type="Pfam" id="PF14501"/>
    </source>
</evidence>
<feature type="domain" description="Sensor histidine kinase NatK-like C-terminal" evidence="2">
    <location>
        <begin position="329"/>
        <end position="431"/>
    </location>
</feature>
<feature type="transmembrane region" description="Helical" evidence="1">
    <location>
        <begin position="185"/>
        <end position="205"/>
    </location>
</feature>
<keyword evidence="1" id="KW-0812">Transmembrane</keyword>
<organism evidence="3 4">
    <name type="scientific">Clostridium zeae</name>
    <dbReference type="NCBI Taxonomy" id="2759022"/>
    <lineage>
        <taxon>Bacteria</taxon>
        <taxon>Bacillati</taxon>
        <taxon>Bacillota</taxon>
        <taxon>Clostridia</taxon>
        <taxon>Eubacteriales</taxon>
        <taxon>Clostridiaceae</taxon>
        <taxon>Clostridium</taxon>
    </lineage>
</organism>
<gene>
    <name evidence="3" type="primary">agrC</name>
    <name evidence="3" type="ORF">CSC2_27110</name>
</gene>
<feature type="transmembrane region" description="Helical" evidence="1">
    <location>
        <begin position="112"/>
        <end position="132"/>
    </location>
</feature>
<feature type="transmembrane region" description="Helical" evidence="1">
    <location>
        <begin position="72"/>
        <end position="100"/>
    </location>
</feature>
<dbReference type="PANTHER" id="PTHR40448">
    <property type="entry name" value="TWO-COMPONENT SENSOR HISTIDINE KINASE"/>
    <property type="match status" value="1"/>
</dbReference>
<dbReference type="InterPro" id="IPR032834">
    <property type="entry name" value="NatK-like_C"/>
</dbReference>
<comment type="caution">
    <text evidence="3">The sequence shown here is derived from an EMBL/GenBank/DDBJ whole genome shotgun (WGS) entry which is preliminary data.</text>
</comment>
<keyword evidence="4" id="KW-1185">Reference proteome</keyword>
<proteinExistence type="predicted"/>
<dbReference type="EMBL" id="BMBA01000002">
    <property type="protein sequence ID" value="GFZ32185.1"/>
    <property type="molecule type" value="Genomic_DNA"/>
</dbReference>
<name>A0ABQ1EBN8_9CLOT</name>
<evidence type="ECO:0000256" key="1">
    <source>
        <dbReference type="SAM" id="Phobius"/>
    </source>
</evidence>
<keyword evidence="1" id="KW-0472">Membrane</keyword>
<dbReference type="RefSeq" id="WP_206870446.1">
    <property type="nucleotide sequence ID" value="NZ_BMBA01000002.1"/>
</dbReference>
<reference evidence="3 4" key="1">
    <citation type="journal article" date="2021" name="Int. J. Syst. Evol. Microbiol.">
        <title>Clostridium zeae sp. nov., isolated from corn silage.</title>
        <authorList>
            <person name="Kobayashi H."/>
            <person name="Tanizawa Y."/>
            <person name="Yagura M."/>
            <person name="Sakamoto M."/>
            <person name="Ohkuma M."/>
            <person name="Tohno M."/>
        </authorList>
    </citation>
    <scope>NUCLEOTIDE SEQUENCE [LARGE SCALE GENOMIC DNA]</scope>
    <source>
        <strain evidence="3 4">CSC2</strain>
    </source>
</reference>
<evidence type="ECO:0000313" key="4">
    <source>
        <dbReference type="Proteomes" id="UP000663802"/>
    </source>
</evidence>
<feature type="transmembrane region" description="Helical" evidence="1">
    <location>
        <begin position="7"/>
        <end position="26"/>
    </location>
</feature>
<keyword evidence="1" id="KW-1133">Transmembrane helix</keyword>
<dbReference type="InterPro" id="IPR036890">
    <property type="entry name" value="HATPase_C_sf"/>
</dbReference>
<protein>
    <submittedName>
        <fullName evidence="3">ATPase</fullName>
    </submittedName>
</protein>
<accession>A0ABQ1EBN8</accession>
<evidence type="ECO:0000313" key="3">
    <source>
        <dbReference type="EMBL" id="GFZ32185.1"/>
    </source>
</evidence>
<dbReference type="PANTHER" id="PTHR40448:SF1">
    <property type="entry name" value="TWO-COMPONENT SENSOR HISTIDINE KINASE"/>
    <property type="match status" value="1"/>
</dbReference>
<dbReference type="SUPFAM" id="SSF55874">
    <property type="entry name" value="ATPase domain of HSP90 chaperone/DNA topoisomerase II/histidine kinase"/>
    <property type="match status" value="1"/>
</dbReference>